<dbReference type="Gene3D" id="1.10.4100.10">
    <property type="entry name" value="2-methylcitrate dehydratase PrpD"/>
    <property type="match status" value="1"/>
</dbReference>
<dbReference type="Pfam" id="PF19305">
    <property type="entry name" value="MmgE_PrpD_C"/>
    <property type="match status" value="1"/>
</dbReference>
<organism evidence="4 5">
    <name type="scientific">Hydrogenophaga crocea</name>
    <dbReference type="NCBI Taxonomy" id="2716225"/>
    <lineage>
        <taxon>Bacteria</taxon>
        <taxon>Pseudomonadati</taxon>
        <taxon>Pseudomonadota</taxon>
        <taxon>Betaproteobacteria</taxon>
        <taxon>Burkholderiales</taxon>
        <taxon>Comamonadaceae</taxon>
        <taxon>Hydrogenophaga</taxon>
    </lineage>
</organism>
<gene>
    <name evidence="4" type="ORF">G9Q37_14040</name>
</gene>
<evidence type="ECO:0000256" key="1">
    <source>
        <dbReference type="ARBA" id="ARBA00006174"/>
    </source>
</evidence>
<evidence type="ECO:0000313" key="5">
    <source>
        <dbReference type="Proteomes" id="UP000503162"/>
    </source>
</evidence>
<dbReference type="RefSeq" id="WP_166228021.1">
    <property type="nucleotide sequence ID" value="NZ_CP049989.1"/>
</dbReference>
<comment type="similarity">
    <text evidence="1">Belongs to the PrpD family.</text>
</comment>
<feature type="domain" description="MmgE/PrpD N-terminal" evidence="2">
    <location>
        <begin position="5"/>
        <end position="245"/>
    </location>
</feature>
<evidence type="ECO:0000259" key="2">
    <source>
        <dbReference type="Pfam" id="PF03972"/>
    </source>
</evidence>
<sequence>MVIDELAQFAARQVADGLPPTVSHAAKRALVDWFSALFPGTRIAPAANLMAAHRHELGVGNASLPGLKTTSFPATAAWINGSVSHAVEFDDIFRDAIYHPGCPTVAAALAVAEHLCASGSRLLEAITVGYEISTRIGVAVQPSHYKFFHTTGTVGCFGGAAAAAVLLSPKAEVTAHALASSATFASGLQQAFRSDAMTKALHAGHAAWVGVTSAFGAESGVTGVLDILEGSAGFGAALADGPDWSKATEGLGSRFNIESVTVKNHGCCGHTFASIDGLLALRAQHGFGVNDIESIEISTYGAAVEVAGIREPKSPFECKFSIPYAVAHAAHHGSVRMAAFDIDRIFDVTVRNLMPRIHLRADPELTRRFPGMRAANVQVVLKSGQVLNHFQPHRIGDPEAPLTDEQVSEKFLELASPVISTDGAKKLLDQLWNIDQVRDVRSLRLQLL</sequence>
<dbReference type="InterPro" id="IPR005656">
    <property type="entry name" value="MmgE_PrpD"/>
</dbReference>
<accession>A0A6G8IJ67</accession>
<keyword evidence="5" id="KW-1185">Reference proteome</keyword>
<dbReference type="GO" id="GO:0016829">
    <property type="term" value="F:lyase activity"/>
    <property type="evidence" value="ECO:0007669"/>
    <property type="project" value="InterPro"/>
</dbReference>
<dbReference type="Proteomes" id="UP000503162">
    <property type="component" value="Chromosome"/>
</dbReference>
<dbReference type="KEGG" id="hcz:G9Q37_14040"/>
<dbReference type="PANTHER" id="PTHR16943:SF8">
    <property type="entry name" value="2-METHYLCITRATE DEHYDRATASE"/>
    <property type="match status" value="1"/>
</dbReference>
<name>A0A6G8IJ67_9BURK</name>
<dbReference type="InterPro" id="IPR042183">
    <property type="entry name" value="MmgE/PrpD_sf_1"/>
</dbReference>
<dbReference type="EMBL" id="CP049989">
    <property type="protein sequence ID" value="QIM53191.1"/>
    <property type="molecule type" value="Genomic_DNA"/>
</dbReference>
<protein>
    <submittedName>
        <fullName evidence="4">MmgE/PrpD family protein</fullName>
    </submittedName>
</protein>
<dbReference type="InterPro" id="IPR036148">
    <property type="entry name" value="MmgE/PrpD_sf"/>
</dbReference>
<dbReference type="InterPro" id="IPR045337">
    <property type="entry name" value="MmgE_PrpD_C"/>
</dbReference>
<dbReference type="InterPro" id="IPR045336">
    <property type="entry name" value="MmgE_PrpD_N"/>
</dbReference>
<evidence type="ECO:0000313" key="4">
    <source>
        <dbReference type="EMBL" id="QIM53191.1"/>
    </source>
</evidence>
<dbReference type="Gene3D" id="3.30.1330.120">
    <property type="entry name" value="2-methylcitrate dehydratase PrpD"/>
    <property type="match status" value="1"/>
</dbReference>
<feature type="domain" description="MmgE/PrpD C-terminal" evidence="3">
    <location>
        <begin position="265"/>
        <end position="432"/>
    </location>
</feature>
<dbReference type="InterPro" id="IPR042188">
    <property type="entry name" value="MmgE/PrpD_sf_2"/>
</dbReference>
<proteinExistence type="inferred from homology"/>
<reference evidence="4 5" key="1">
    <citation type="submission" date="2020-03" db="EMBL/GenBank/DDBJ databases">
        <title>Hydrogenophaga sp. nov. isolated from cyanobacterial mat.</title>
        <authorList>
            <person name="Thorat V."/>
            <person name="Kirdat K."/>
            <person name="Tiwarekar B."/>
            <person name="Costa E.D."/>
            <person name="Yadav A."/>
        </authorList>
    </citation>
    <scope>NUCLEOTIDE SEQUENCE [LARGE SCALE GENOMIC DNA]</scope>
    <source>
        <strain evidence="4 5">BA0156</strain>
    </source>
</reference>
<dbReference type="PANTHER" id="PTHR16943">
    <property type="entry name" value="2-METHYLCITRATE DEHYDRATASE-RELATED"/>
    <property type="match status" value="1"/>
</dbReference>
<evidence type="ECO:0000259" key="3">
    <source>
        <dbReference type="Pfam" id="PF19305"/>
    </source>
</evidence>
<dbReference type="Pfam" id="PF03972">
    <property type="entry name" value="MmgE_PrpD_N"/>
    <property type="match status" value="1"/>
</dbReference>
<dbReference type="SUPFAM" id="SSF103378">
    <property type="entry name" value="2-methylcitrate dehydratase PrpD"/>
    <property type="match status" value="1"/>
</dbReference>
<dbReference type="AlphaFoldDB" id="A0A6G8IJ67"/>